<dbReference type="Gene3D" id="1.10.246.140">
    <property type="match status" value="1"/>
</dbReference>
<dbReference type="InterPro" id="IPR038212">
    <property type="entry name" value="TF_EnY2_sf"/>
</dbReference>
<sequence length="144" mass="15460">MDLPIPLPTTTASTPLPPNLRNALYSALLSSSGIPAIQSTLSHELQASGWTSNLRAYITTLLRSGECTTFGEVMERVLAEANLSAADRVMRGETNGSNEVNGHNGDKGEGGIRIPEKAVREGVRAVRRELEKVCEITVEGEDNN</sequence>
<reference evidence="2" key="1">
    <citation type="journal article" date="2020" name="Stud. Mycol.">
        <title>101 Dothideomycetes genomes: a test case for predicting lifestyles and emergence of pathogens.</title>
        <authorList>
            <person name="Haridas S."/>
            <person name="Albert R."/>
            <person name="Binder M."/>
            <person name="Bloem J."/>
            <person name="Labutti K."/>
            <person name="Salamov A."/>
            <person name="Andreopoulos B."/>
            <person name="Baker S."/>
            <person name="Barry K."/>
            <person name="Bills G."/>
            <person name="Bluhm B."/>
            <person name="Cannon C."/>
            <person name="Castanera R."/>
            <person name="Culley D."/>
            <person name="Daum C."/>
            <person name="Ezra D."/>
            <person name="Gonzalez J."/>
            <person name="Henrissat B."/>
            <person name="Kuo A."/>
            <person name="Liang C."/>
            <person name="Lipzen A."/>
            <person name="Lutzoni F."/>
            <person name="Magnuson J."/>
            <person name="Mondo S."/>
            <person name="Nolan M."/>
            <person name="Ohm R."/>
            <person name="Pangilinan J."/>
            <person name="Park H.-J."/>
            <person name="Ramirez L."/>
            <person name="Alfaro M."/>
            <person name="Sun H."/>
            <person name="Tritt A."/>
            <person name="Yoshinaga Y."/>
            <person name="Zwiers L.-H."/>
            <person name="Turgeon B."/>
            <person name="Goodwin S."/>
            <person name="Spatafora J."/>
            <person name="Crous P."/>
            <person name="Grigoriev I."/>
        </authorList>
    </citation>
    <scope>NUCLEOTIDE SEQUENCE</scope>
    <source>
        <strain evidence="2">ATCC 74209</strain>
    </source>
</reference>
<accession>A0A9P4JDG8</accession>
<proteinExistence type="predicted"/>
<protein>
    <submittedName>
        <fullName evidence="2">Uncharacterized protein</fullName>
    </submittedName>
</protein>
<name>A0A9P4JDG8_9PLEO</name>
<dbReference type="Proteomes" id="UP000799536">
    <property type="component" value="Unassembled WGS sequence"/>
</dbReference>
<evidence type="ECO:0000313" key="3">
    <source>
        <dbReference type="Proteomes" id="UP000799536"/>
    </source>
</evidence>
<dbReference type="AlphaFoldDB" id="A0A9P4JDG8"/>
<evidence type="ECO:0000256" key="1">
    <source>
        <dbReference type="SAM" id="MobiDB-lite"/>
    </source>
</evidence>
<evidence type="ECO:0000313" key="2">
    <source>
        <dbReference type="EMBL" id="KAF2197343.1"/>
    </source>
</evidence>
<gene>
    <name evidence="2" type="ORF">GQ43DRAFT_424788</name>
</gene>
<feature type="region of interest" description="Disordered" evidence="1">
    <location>
        <begin position="92"/>
        <end position="112"/>
    </location>
</feature>
<organism evidence="2 3">
    <name type="scientific">Delitschia confertaspora ATCC 74209</name>
    <dbReference type="NCBI Taxonomy" id="1513339"/>
    <lineage>
        <taxon>Eukaryota</taxon>
        <taxon>Fungi</taxon>
        <taxon>Dikarya</taxon>
        <taxon>Ascomycota</taxon>
        <taxon>Pezizomycotina</taxon>
        <taxon>Dothideomycetes</taxon>
        <taxon>Pleosporomycetidae</taxon>
        <taxon>Pleosporales</taxon>
        <taxon>Delitschiaceae</taxon>
        <taxon>Delitschia</taxon>
    </lineage>
</organism>
<dbReference type="OrthoDB" id="5355007at2759"/>
<keyword evidence="3" id="KW-1185">Reference proteome</keyword>
<comment type="caution">
    <text evidence="2">The sequence shown here is derived from an EMBL/GenBank/DDBJ whole genome shotgun (WGS) entry which is preliminary data.</text>
</comment>
<dbReference type="EMBL" id="ML994247">
    <property type="protein sequence ID" value="KAF2197343.1"/>
    <property type="molecule type" value="Genomic_DNA"/>
</dbReference>